<name>A0ABY6AYE6_9BURK</name>
<dbReference type="SMART" id="SM00448">
    <property type="entry name" value="REC"/>
    <property type="match status" value="1"/>
</dbReference>
<organism evidence="5 6">
    <name type="scientific">Roseateles amylovorans</name>
    <dbReference type="NCBI Taxonomy" id="2978473"/>
    <lineage>
        <taxon>Bacteria</taxon>
        <taxon>Pseudomonadati</taxon>
        <taxon>Pseudomonadota</taxon>
        <taxon>Betaproteobacteria</taxon>
        <taxon>Burkholderiales</taxon>
        <taxon>Sphaerotilaceae</taxon>
        <taxon>Roseateles</taxon>
    </lineage>
</organism>
<dbReference type="PANTHER" id="PTHR44591:SF14">
    <property type="entry name" value="PROTEIN PILG"/>
    <property type="match status" value="1"/>
</dbReference>
<dbReference type="InterPro" id="IPR041657">
    <property type="entry name" value="HTH_17"/>
</dbReference>
<dbReference type="Pfam" id="PF00072">
    <property type="entry name" value="Response_reg"/>
    <property type="match status" value="1"/>
</dbReference>
<feature type="domain" description="Response regulatory" evidence="4">
    <location>
        <begin position="109"/>
        <end position="227"/>
    </location>
</feature>
<dbReference type="PROSITE" id="PS50110">
    <property type="entry name" value="RESPONSE_REGULATORY"/>
    <property type="match status" value="1"/>
</dbReference>
<keyword evidence="6" id="KW-1185">Reference proteome</keyword>
<dbReference type="SUPFAM" id="SSF52172">
    <property type="entry name" value="CheY-like"/>
    <property type="match status" value="1"/>
</dbReference>
<dbReference type="RefSeq" id="WP_261756511.1">
    <property type="nucleotide sequence ID" value="NZ_CP104562.2"/>
</dbReference>
<sequence length="237" mass="25232">MSLEKDVLTTKEAADLLRLSITSVQKMVINGELEAWTTPGGHRRIYRASVEALAQQRPGASNPANSSATLGNSAPSVAGAIGGGFGGVSGPATATAIATAVPSAGRTLRALLAEDDPDQVAYMSELLQGTRLPIELVVAHDASQALVLIERQRPDLVITDLVMQPFDGFHLVKMLDNDPAYRSIDVLVTTSLNVAEIRASRRLPDWVTIYQKPVGIERLLGYIDALQGRTLRGPGTP</sequence>
<dbReference type="InterPro" id="IPR050595">
    <property type="entry name" value="Bact_response_regulator"/>
</dbReference>
<dbReference type="Gene3D" id="1.10.1660.10">
    <property type="match status" value="1"/>
</dbReference>
<dbReference type="EMBL" id="CP104562">
    <property type="protein sequence ID" value="UXH76774.1"/>
    <property type="molecule type" value="Genomic_DNA"/>
</dbReference>
<dbReference type="Gene3D" id="3.40.50.2300">
    <property type="match status" value="1"/>
</dbReference>
<keyword evidence="1 3" id="KW-0597">Phosphoprotein</keyword>
<proteinExistence type="predicted"/>
<evidence type="ECO:0000256" key="3">
    <source>
        <dbReference type="PROSITE-ProRule" id="PRU00169"/>
    </source>
</evidence>
<evidence type="ECO:0000256" key="1">
    <source>
        <dbReference type="ARBA" id="ARBA00022553"/>
    </source>
</evidence>
<evidence type="ECO:0000313" key="6">
    <source>
        <dbReference type="Proteomes" id="UP001064933"/>
    </source>
</evidence>
<dbReference type="Pfam" id="PF12728">
    <property type="entry name" value="HTH_17"/>
    <property type="match status" value="1"/>
</dbReference>
<accession>A0ABY6AYE6</accession>
<dbReference type="InterPro" id="IPR011006">
    <property type="entry name" value="CheY-like_superfamily"/>
</dbReference>
<evidence type="ECO:0000313" key="5">
    <source>
        <dbReference type="EMBL" id="UXH76774.1"/>
    </source>
</evidence>
<dbReference type="NCBIfam" id="TIGR01764">
    <property type="entry name" value="excise"/>
    <property type="match status" value="1"/>
</dbReference>
<dbReference type="Proteomes" id="UP001064933">
    <property type="component" value="Chromosome"/>
</dbReference>
<keyword evidence="2" id="KW-0902">Two-component regulatory system</keyword>
<feature type="modified residue" description="4-aspartylphosphate" evidence="3">
    <location>
        <position position="160"/>
    </location>
</feature>
<dbReference type="InterPro" id="IPR010093">
    <property type="entry name" value="SinI_DNA-bd"/>
</dbReference>
<reference evidence="5" key="1">
    <citation type="submission" date="2022-10" db="EMBL/GenBank/DDBJ databases">
        <title>Characterization and whole genome sequencing of a new Roseateles species, isolated from fresh water.</title>
        <authorList>
            <person name="Guliayeva D.Y."/>
            <person name="Akhremchuk A.E."/>
            <person name="Sikolenko M.A."/>
            <person name="Valentovich L.N."/>
            <person name="Sidarenka A.V."/>
        </authorList>
    </citation>
    <scope>NUCLEOTIDE SEQUENCE</scope>
    <source>
        <strain evidence="5">BIM B-1768</strain>
    </source>
</reference>
<evidence type="ECO:0000259" key="4">
    <source>
        <dbReference type="PROSITE" id="PS50110"/>
    </source>
</evidence>
<gene>
    <name evidence="5" type="ORF">N4261_17260</name>
</gene>
<dbReference type="PANTHER" id="PTHR44591">
    <property type="entry name" value="STRESS RESPONSE REGULATOR PROTEIN 1"/>
    <property type="match status" value="1"/>
</dbReference>
<evidence type="ECO:0000256" key="2">
    <source>
        <dbReference type="ARBA" id="ARBA00023012"/>
    </source>
</evidence>
<protein>
    <submittedName>
        <fullName evidence="5">Response regulator</fullName>
    </submittedName>
</protein>
<dbReference type="InterPro" id="IPR001789">
    <property type="entry name" value="Sig_transdc_resp-reg_receiver"/>
</dbReference>